<keyword evidence="4 8" id="KW-1133">Transmembrane helix</keyword>
<dbReference type="EMBL" id="HBUF01678201">
    <property type="protein sequence ID" value="CAG6791852.1"/>
    <property type="molecule type" value="Transcribed_RNA"/>
</dbReference>
<dbReference type="EMBL" id="HBUF01328385">
    <property type="protein sequence ID" value="CAG6696383.1"/>
    <property type="molecule type" value="Transcribed_RNA"/>
</dbReference>
<dbReference type="GO" id="GO:0016020">
    <property type="term" value="C:membrane"/>
    <property type="evidence" value="ECO:0007669"/>
    <property type="project" value="UniProtKB-SubCell"/>
</dbReference>
<reference evidence="9" key="1">
    <citation type="submission" date="2021-05" db="EMBL/GenBank/DDBJ databases">
        <authorList>
            <person name="Alioto T."/>
            <person name="Alioto T."/>
            <person name="Gomez Garrido J."/>
        </authorList>
    </citation>
    <scope>NUCLEOTIDE SEQUENCE</scope>
</reference>
<organism evidence="9">
    <name type="scientific">Cacopsylla melanoneura</name>
    <dbReference type="NCBI Taxonomy" id="428564"/>
    <lineage>
        <taxon>Eukaryota</taxon>
        <taxon>Metazoa</taxon>
        <taxon>Ecdysozoa</taxon>
        <taxon>Arthropoda</taxon>
        <taxon>Hexapoda</taxon>
        <taxon>Insecta</taxon>
        <taxon>Pterygota</taxon>
        <taxon>Neoptera</taxon>
        <taxon>Paraneoptera</taxon>
        <taxon>Hemiptera</taxon>
        <taxon>Sternorrhyncha</taxon>
        <taxon>Psylloidea</taxon>
        <taxon>Psyllidae</taxon>
        <taxon>Psyllinae</taxon>
        <taxon>Cacopsylla</taxon>
    </lineage>
</organism>
<accession>A0A8D8VI67</accession>
<dbReference type="EMBL" id="HBUF01154468">
    <property type="protein sequence ID" value="CAG6648850.1"/>
    <property type="molecule type" value="Transcribed_RNA"/>
</dbReference>
<dbReference type="Pfam" id="PF02466">
    <property type="entry name" value="Tim17"/>
    <property type="match status" value="1"/>
</dbReference>
<sequence>MFARLTIIKPWPALAFVPSLFSEHNVNPKDRPHTFIEETKPKTGYERVVAIFKLDEFGSPSKELVTSYNTGFFAGFIGGCVGALKEMQVKYLDFVTKLNSQMFQSHTEAKHELTKLLGTTFAKAFIHWGVRLTFFTTLYTLTTNILASYNDSVAIWNFSASGCLTGTIYRIPLGLRAMVVAGTVGGFIGTIAGCSCVFILYMFGTKYDDIQDWHYKARNMRIEKMKEVGDELEREKNLNTVLANRTDLIKSGDLKNLK</sequence>
<evidence type="ECO:0000313" key="9">
    <source>
        <dbReference type="EMBL" id="CAG6723884.1"/>
    </source>
</evidence>
<keyword evidence="5 8" id="KW-0472">Membrane</keyword>
<evidence type="ECO:0000256" key="4">
    <source>
        <dbReference type="ARBA" id="ARBA00022989"/>
    </source>
</evidence>
<comment type="similarity">
    <text evidence="2">Belongs to the Tim17/Tim22/Tim23 family.</text>
</comment>
<dbReference type="EMBL" id="HBUF01366557">
    <property type="protein sequence ID" value="CAG6723884.1"/>
    <property type="molecule type" value="Transcribed_RNA"/>
</dbReference>
<proteinExistence type="inferred from homology"/>
<dbReference type="EMBL" id="HBUF01154470">
    <property type="protein sequence ID" value="CAG6648854.1"/>
    <property type="molecule type" value="Transcribed_RNA"/>
</dbReference>
<feature type="transmembrane region" description="Helical" evidence="8">
    <location>
        <begin position="178"/>
        <end position="203"/>
    </location>
</feature>
<dbReference type="PANTHER" id="PTHR13002">
    <property type="entry name" value="C3ORF1 PROTEIN-RELATED"/>
    <property type="match status" value="1"/>
</dbReference>
<dbReference type="InterPro" id="IPR055299">
    <property type="entry name" value="TIMMDC1"/>
</dbReference>
<name>A0A8D8VI67_9HEMI</name>
<evidence type="ECO:0000256" key="5">
    <source>
        <dbReference type="ARBA" id="ARBA00023136"/>
    </source>
</evidence>
<evidence type="ECO:0000256" key="8">
    <source>
        <dbReference type="SAM" id="Phobius"/>
    </source>
</evidence>
<protein>
    <recommendedName>
        <fullName evidence="6">Complex I assembly factor TIMMDC1, mitochondrial</fullName>
    </recommendedName>
    <alternativeName>
        <fullName evidence="7">Translocase of inner mitochondrial membrane domain-containing protein 1</fullName>
    </alternativeName>
</protein>
<dbReference type="EMBL" id="HBUF01154469">
    <property type="protein sequence ID" value="CAG6648852.1"/>
    <property type="molecule type" value="Transcribed_RNA"/>
</dbReference>
<keyword evidence="3 8" id="KW-0812">Transmembrane</keyword>
<comment type="subcellular location">
    <subcellularLocation>
        <location evidence="1">Membrane</location>
        <topology evidence="1">Multi-pass membrane protein</topology>
    </subcellularLocation>
</comment>
<dbReference type="PANTHER" id="PTHR13002:SF1">
    <property type="entry name" value="COMPLEX I ASSEMBLY FACTOR TIMMDC1, MITOCHONDRIAL"/>
    <property type="match status" value="1"/>
</dbReference>
<dbReference type="GO" id="GO:0005739">
    <property type="term" value="C:mitochondrion"/>
    <property type="evidence" value="ECO:0007669"/>
    <property type="project" value="TreeGrafter"/>
</dbReference>
<dbReference type="AlphaFoldDB" id="A0A8D8VI67"/>
<evidence type="ECO:0000256" key="6">
    <source>
        <dbReference type="ARBA" id="ARBA00040778"/>
    </source>
</evidence>
<evidence type="ECO:0000256" key="3">
    <source>
        <dbReference type="ARBA" id="ARBA00022692"/>
    </source>
</evidence>
<evidence type="ECO:0000256" key="1">
    <source>
        <dbReference type="ARBA" id="ARBA00004141"/>
    </source>
</evidence>
<evidence type="ECO:0000256" key="7">
    <source>
        <dbReference type="ARBA" id="ARBA00041344"/>
    </source>
</evidence>
<dbReference type="GO" id="GO:0032981">
    <property type="term" value="P:mitochondrial respiratory chain complex I assembly"/>
    <property type="evidence" value="ECO:0007669"/>
    <property type="project" value="InterPro"/>
</dbReference>
<feature type="transmembrane region" description="Helical" evidence="8">
    <location>
        <begin position="153"/>
        <end position="171"/>
    </location>
</feature>
<evidence type="ECO:0000256" key="2">
    <source>
        <dbReference type="ARBA" id="ARBA00008444"/>
    </source>
</evidence>
<feature type="transmembrane region" description="Helical" evidence="8">
    <location>
        <begin position="125"/>
        <end position="147"/>
    </location>
</feature>